<dbReference type="AlphaFoldDB" id="A0A0P6X228"/>
<evidence type="ECO:0000256" key="1">
    <source>
        <dbReference type="PIRSR" id="PIRSR006661-1"/>
    </source>
</evidence>
<dbReference type="SUPFAM" id="SSF52402">
    <property type="entry name" value="Adenine nucleotide alpha hydrolases-like"/>
    <property type="match status" value="1"/>
</dbReference>
<dbReference type="InterPro" id="IPR005232">
    <property type="entry name" value="LarE"/>
</dbReference>
<dbReference type="GO" id="GO:0016783">
    <property type="term" value="F:sulfurtransferase activity"/>
    <property type="evidence" value="ECO:0007669"/>
    <property type="project" value="InterPro"/>
</dbReference>
<dbReference type="Gene3D" id="3.40.50.620">
    <property type="entry name" value="HUPs"/>
    <property type="match status" value="1"/>
</dbReference>
<evidence type="ECO:0000313" key="4">
    <source>
        <dbReference type="Proteomes" id="UP000050430"/>
    </source>
</evidence>
<gene>
    <name evidence="3" type="ORF">ADM99_03780</name>
</gene>
<dbReference type="PATRIC" id="fig|229920.5.peg.2391"/>
<dbReference type="EMBL" id="LGCK01000006">
    <property type="protein sequence ID" value="KPL73531.1"/>
    <property type="molecule type" value="Genomic_DNA"/>
</dbReference>
<feature type="active site" description="Nucleophile and sulfur donor" evidence="1">
    <location>
        <position position="167"/>
    </location>
</feature>
<dbReference type="InterPro" id="IPR052188">
    <property type="entry name" value="Ni-pincer_cofactor_biosynth"/>
</dbReference>
<name>A0A0P6X228_9CHLR</name>
<dbReference type="PANTHER" id="PTHR43169">
    <property type="entry name" value="EXSB FAMILY PROTEIN"/>
    <property type="match status" value="1"/>
</dbReference>
<dbReference type="InterPro" id="IPR022310">
    <property type="entry name" value="NAD/GMP_synthase"/>
</dbReference>
<reference evidence="3 4" key="1">
    <citation type="submission" date="2015-07" db="EMBL/GenBank/DDBJ databases">
        <title>Genome sequence of Leptolinea tardivitalis DSM 16556.</title>
        <authorList>
            <person name="Hemp J."/>
            <person name="Ward L.M."/>
            <person name="Pace L.A."/>
            <person name="Fischer W.W."/>
        </authorList>
    </citation>
    <scope>NUCLEOTIDE SEQUENCE [LARGE SCALE GENOMIC DNA]</scope>
    <source>
        <strain evidence="3 4">YMTK-2</strain>
    </source>
</reference>
<dbReference type="STRING" id="229920.ADM99_03780"/>
<sequence length="258" mass="28494">MLLAPFRQWGSAVVAFSGGVDSGLLCAAAWRALGSRMLAVTVSSPVESAGDVTSARELAELVGFPWLVVDHDDLDNPAFAANPPDRCYICKRARFQRLQELANQKGFTVLVEGSNADDRGDYRPGMRAVLETGAKSPLLDLGFTKEEIRTMARALELPIWNRPSAPCLATRFPYGSPVTREGLRQVAEGERYLSELGFHSIRVRHYGDMARLEVLSEEIERLGSMHESISDMFKSLGFHYAAVDLTGYRRGSLNEVLE</sequence>
<feature type="domain" description="NAD/GMP synthase" evidence="2">
    <location>
        <begin position="11"/>
        <end position="76"/>
    </location>
</feature>
<dbReference type="CDD" id="cd01990">
    <property type="entry name" value="LarE-like"/>
    <property type="match status" value="1"/>
</dbReference>
<dbReference type="PIRSF" id="PIRSF006661">
    <property type="entry name" value="PP-lp_UCP006661"/>
    <property type="match status" value="1"/>
</dbReference>
<evidence type="ECO:0000313" key="3">
    <source>
        <dbReference type="EMBL" id="KPL73531.1"/>
    </source>
</evidence>
<dbReference type="GO" id="GO:0006163">
    <property type="term" value="P:purine nucleotide metabolic process"/>
    <property type="evidence" value="ECO:0007669"/>
    <property type="project" value="UniProtKB-ARBA"/>
</dbReference>
<dbReference type="Proteomes" id="UP000050430">
    <property type="component" value="Unassembled WGS sequence"/>
</dbReference>
<dbReference type="PANTHER" id="PTHR43169:SF2">
    <property type="entry name" value="NAD_GMP SYNTHASE DOMAIN-CONTAINING PROTEIN"/>
    <property type="match status" value="1"/>
</dbReference>
<dbReference type="InterPro" id="IPR014729">
    <property type="entry name" value="Rossmann-like_a/b/a_fold"/>
</dbReference>
<proteinExistence type="predicted"/>
<comment type="caution">
    <text evidence="3">The sequence shown here is derived from an EMBL/GenBank/DDBJ whole genome shotgun (WGS) entry which is preliminary data.</text>
</comment>
<dbReference type="Pfam" id="PF02540">
    <property type="entry name" value="NAD_synthase"/>
    <property type="match status" value="1"/>
</dbReference>
<dbReference type="NCBIfam" id="TIGR00268">
    <property type="entry name" value="ATP-dependent sacrificial sulfur transferase LarE"/>
    <property type="match status" value="1"/>
</dbReference>
<protein>
    <submittedName>
        <fullName evidence="3">Potassium ABC transporter ATPase</fullName>
    </submittedName>
</protein>
<evidence type="ECO:0000259" key="2">
    <source>
        <dbReference type="Pfam" id="PF02540"/>
    </source>
</evidence>
<accession>A0A0P6X228</accession>
<organism evidence="3 4">
    <name type="scientific">Leptolinea tardivitalis</name>
    <dbReference type="NCBI Taxonomy" id="229920"/>
    <lineage>
        <taxon>Bacteria</taxon>
        <taxon>Bacillati</taxon>
        <taxon>Chloroflexota</taxon>
        <taxon>Anaerolineae</taxon>
        <taxon>Anaerolineales</taxon>
        <taxon>Anaerolineaceae</taxon>
        <taxon>Leptolinea</taxon>
    </lineage>
</organism>
<keyword evidence="4" id="KW-1185">Reference proteome</keyword>